<sequence>MAGKTRRASVSRTQSRTHPGQGPTRESLPGGMLSRYLADLLRGEYPNLDKQLIQRVVKGGANAELQYLNELIQTMWDEIGILHEEREVVSQYIKYDRAAKRDHAERLAQLILLRTQFLGLLLTREQHVKRIRSMLRGAGIIRRSFITSLDELRLLTIKIVEIVASVYLCTGKKSELYTLGFDAPRGQDILRNILTEELFTPDVMAYIVEKFVGRPDLMDQFVATEMTYAQGISEPNLRLSDLHTGEAMLQTRGHEFRLVPKASPATKIFAHGTRAPIEDVVEPEILTANSPTSRNSQRMSVESLMNSANNLQYFLDLPCSGAALASLMFLMGGKPSGVQPHVGVELHTTLLQLMPGALVDPAHTAGIGADKAVEVILEYFSTTKQLTHYLQPLPACPDFVVRRAAMVDKDFVFSVLLLDPFCYYADLERKRMMIDPKEALTPLSPLPRTEGEYSVVPTSLRATKRAQLRLATIPSGTSPLQEERPAPFYKYRSPYLQLQSMPDLRSAPLTAPSTATTIDKSKVVQSQRTQRGEARNVDLYREIDMISIERSKGTRISEGGARVPSPNSRSTRSKRSLVEATTVTRSIAQMTSAKTSSGSSGGTTRRSQSRSRSIKKAKRIQMHDQSIQSSEQPIPPSAPGPPPASFSEREEHGEIVTHLITEEVTAVIPIEEDEVYETESPTKDTVVYMPCQDESVPSSREAAAIVNEVLDGYDEGFDETPSALESRKDSPKRETVHIPVVIESQVFAEIGEPSQDYLVEDGRLRPSPKIAQHPSVDGRPCSRGIGRVAPCVSTTPPRPQDPYTDPSAEVDVADDLLEAQPVVDLPNEGDPIIASGYEADFAESFSNEEDIAAADAVLHSVLGRQAIPAGQ</sequence>
<proteinExistence type="predicted"/>
<feature type="compositionally biased region" description="Pro residues" evidence="1">
    <location>
        <begin position="633"/>
        <end position="644"/>
    </location>
</feature>
<comment type="caution">
    <text evidence="2">The sequence shown here is derived from an EMBL/GenBank/DDBJ whole genome shotgun (WGS) entry which is preliminary data.</text>
</comment>
<dbReference type="EMBL" id="VDLU01000005">
    <property type="protein sequence ID" value="TNJ26184.1"/>
    <property type="molecule type" value="Genomic_DNA"/>
</dbReference>
<evidence type="ECO:0000256" key="1">
    <source>
        <dbReference type="SAM" id="MobiDB-lite"/>
    </source>
</evidence>
<feature type="compositionally biased region" description="Low complexity" evidence="1">
    <location>
        <begin position="591"/>
        <end position="606"/>
    </location>
</feature>
<protein>
    <submittedName>
        <fullName evidence="2">Uncharacterized protein</fullName>
    </submittedName>
</protein>
<feature type="region of interest" description="Disordered" evidence="1">
    <location>
        <begin position="551"/>
        <end position="650"/>
    </location>
</feature>
<evidence type="ECO:0000313" key="3">
    <source>
        <dbReference type="Proteomes" id="UP000315496"/>
    </source>
</evidence>
<evidence type="ECO:0000313" key="2">
    <source>
        <dbReference type="EMBL" id="TNJ26184.1"/>
    </source>
</evidence>
<organism evidence="2 3">
    <name type="scientific">Giardia muris</name>
    <dbReference type="NCBI Taxonomy" id="5742"/>
    <lineage>
        <taxon>Eukaryota</taxon>
        <taxon>Metamonada</taxon>
        <taxon>Diplomonadida</taxon>
        <taxon>Hexamitidae</taxon>
        <taxon>Giardiinae</taxon>
        <taxon>Giardia</taxon>
    </lineage>
</organism>
<dbReference type="VEuPathDB" id="GiardiaDB:GMRT_13634"/>
<dbReference type="Proteomes" id="UP000315496">
    <property type="component" value="Chromosome 5"/>
</dbReference>
<feature type="compositionally biased region" description="Basic residues" evidence="1">
    <location>
        <begin position="607"/>
        <end position="620"/>
    </location>
</feature>
<feature type="region of interest" description="Disordered" evidence="1">
    <location>
        <begin position="1"/>
        <end position="30"/>
    </location>
</feature>
<accession>A0A4Z1SKK2</accession>
<reference evidence="2 3" key="1">
    <citation type="submission" date="2019-05" db="EMBL/GenBank/DDBJ databases">
        <title>The compact genome of Giardia muris reveals important steps in the evolution of intestinal protozoan parasites.</title>
        <authorList>
            <person name="Xu F."/>
            <person name="Jimenez-Gonzalez A."/>
            <person name="Einarsson E."/>
            <person name="Astvaldsson A."/>
            <person name="Peirasmaki D."/>
            <person name="Eckmann L."/>
            <person name="Andersson J.O."/>
            <person name="Svard S.G."/>
            <person name="Jerlstrom-Hultqvist J."/>
        </authorList>
    </citation>
    <scope>NUCLEOTIDE SEQUENCE [LARGE SCALE GENOMIC DNA]</scope>
    <source>
        <strain evidence="2 3">Roberts-Thomson</strain>
    </source>
</reference>
<gene>
    <name evidence="2" type="ORF">GMRT_13634</name>
</gene>
<name>A0A4Z1SKK2_GIAMU</name>
<feature type="compositionally biased region" description="Polar residues" evidence="1">
    <location>
        <begin position="579"/>
        <end position="590"/>
    </location>
</feature>
<dbReference type="AlphaFoldDB" id="A0A4Z1SKK2"/>
<keyword evidence="3" id="KW-1185">Reference proteome</keyword>
<dbReference type="OrthoDB" id="10252181at2759"/>